<reference evidence="2" key="1">
    <citation type="journal article" date="2020" name="Stud. Mycol.">
        <title>101 Dothideomycetes genomes: a test case for predicting lifestyles and emergence of pathogens.</title>
        <authorList>
            <person name="Haridas S."/>
            <person name="Albert R."/>
            <person name="Binder M."/>
            <person name="Bloem J."/>
            <person name="Labutti K."/>
            <person name="Salamov A."/>
            <person name="Andreopoulos B."/>
            <person name="Baker S."/>
            <person name="Barry K."/>
            <person name="Bills G."/>
            <person name="Bluhm B."/>
            <person name="Cannon C."/>
            <person name="Castanera R."/>
            <person name="Culley D."/>
            <person name="Daum C."/>
            <person name="Ezra D."/>
            <person name="Gonzalez J."/>
            <person name="Henrissat B."/>
            <person name="Kuo A."/>
            <person name="Liang C."/>
            <person name="Lipzen A."/>
            <person name="Lutzoni F."/>
            <person name="Magnuson J."/>
            <person name="Mondo S."/>
            <person name="Nolan M."/>
            <person name="Ohm R."/>
            <person name="Pangilinan J."/>
            <person name="Park H.-J."/>
            <person name="Ramirez L."/>
            <person name="Alfaro M."/>
            <person name="Sun H."/>
            <person name="Tritt A."/>
            <person name="Yoshinaga Y."/>
            <person name="Zwiers L.-H."/>
            <person name="Turgeon B."/>
            <person name="Goodwin S."/>
            <person name="Spatafora J."/>
            <person name="Crous P."/>
            <person name="Grigoriev I."/>
        </authorList>
    </citation>
    <scope>NUCLEOTIDE SEQUENCE</scope>
    <source>
        <strain evidence="2">CBS 121739</strain>
    </source>
</reference>
<protein>
    <submittedName>
        <fullName evidence="2">Uncharacterized protein</fullName>
    </submittedName>
</protein>
<gene>
    <name evidence="2" type="ORF">EJ05DRAFT_232026</name>
</gene>
<keyword evidence="1" id="KW-0472">Membrane</keyword>
<dbReference type="Proteomes" id="UP000799437">
    <property type="component" value="Unassembled WGS sequence"/>
</dbReference>
<evidence type="ECO:0000313" key="3">
    <source>
        <dbReference type="Proteomes" id="UP000799437"/>
    </source>
</evidence>
<name>A0A6A6VSV3_9PEZI</name>
<feature type="transmembrane region" description="Helical" evidence="1">
    <location>
        <begin position="60"/>
        <end position="83"/>
    </location>
</feature>
<organism evidence="2 3">
    <name type="scientific">Pseudovirgaria hyperparasitica</name>
    <dbReference type="NCBI Taxonomy" id="470096"/>
    <lineage>
        <taxon>Eukaryota</taxon>
        <taxon>Fungi</taxon>
        <taxon>Dikarya</taxon>
        <taxon>Ascomycota</taxon>
        <taxon>Pezizomycotina</taxon>
        <taxon>Dothideomycetes</taxon>
        <taxon>Dothideomycetes incertae sedis</taxon>
        <taxon>Acrospermales</taxon>
        <taxon>Acrospermaceae</taxon>
        <taxon>Pseudovirgaria</taxon>
    </lineage>
</organism>
<evidence type="ECO:0000256" key="1">
    <source>
        <dbReference type="SAM" id="Phobius"/>
    </source>
</evidence>
<sequence>MPRTRSQYTLSISRFNMSTMSDFELVLWMTVLSMLIYYSLKYITIELQPIFAIILPPIRALIFLVTALPWKFFGFVALNLFCLELDEAALLTWHTCLMVVQIRENILATIIGDEKHDRVIWAPWQPASLLTGLAYVARQNGLYLSVRTNTFIAGFVATAQWMAEE</sequence>
<keyword evidence="3" id="KW-1185">Reference proteome</keyword>
<dbReference type="AlphaFoldDB" id="A0A6A6VSV3"/>
<feature type="transmembrane region" description="Helical" evidence="1">
    <location>
        <begin position="21"/>
        <end position="40"/>
    </location>
</feature>
<keyword evidence="1" id="KW-1133">Transmembrane helix</keyword>
<accession>A0A6A6VSV3</accession>
<keyword evidence="1" id="KW-0812">Transmembrane</keyword>
<evidence type="ECO:0000313" key="2">
    <source>
        <dbReference type="EMBL" id="KAF2752959.1"/>
    </source>
</evidence>
<dbReference type="GeneID" id="54481036"/>
<proteinExistence type="predicted"/>
<dbReference type="EMBL" id="ML996589">
    <property type="protein sequence ID" value="KAF2752959.1"/>
    <property type="molecule type" value="Genomic_DNA"/>
</dbReference>
<dbReference type="RefSeq" id="XP_033595410.1">
    <property type="nucleotide sequence ID" value="XM_033739982.1"/>
</dbReference>